<accession>A0A6J4P059</accession>
<reference evidence="2" key="1">
    <citation type="submission" date="2020-02" db="EMBL/GenBank/DDBJ databases">
        <authorList>
            <person name="Meier V. D."/>
        </authorList>
    </citation>
    <scope>NUCLEOTIDE SEQUENCE</scope>
    <source>
        <strain evidence="2">AVDCRST_MAG32</strain>
    </source>
</reference>
<evidence type="ECO:0000313" key="2">
    <source>
        <dbReference type="EMBL" id="CAA9402340.1"/>
    </source>
</evidence>
<keyword evidence="1" id="KW-1133">Transmembrane helix</keyword>
<name>A0A6J4P059_9ACTN</name>
<evidence type="ECO:0008006" key="3">
    <source>
        <dbReference type="Google" id="ProtNLM"/>
    </source>
</evidence>
<feature type="transmembrane region" description="Helical" evidence="1">
    <location>
        <begin position="111"/>
        <end position="133"/>
    </location>
</feature>
<keyword evidence="1" id="KW-0472">Membrane</keyword>
<proteinExistence type="predicted"/>
<sequence>MNLDTLATSPVSSRRGGRLVVAALGLMLLAAAMWAAWLGWDHEYHQVDGETQGPYRSWQVIGCGACICLAAVVAQLKVRGTSAVVVLAAAATAGLAAPWSLDASATDESGLWMVGLVFLLLLVGGGLVVLLGFTEAAARWRRPVPKDAR</sequence>
<dbReference type="AlphaFoldDB" id="A0A6J4P059"/>
<dbReference type="EMBL" id="CADCUM010000119">
    <property type="protein sequence ID" value="CAA9402340.1"/>
    <property type="molecule type" value="Genomic_DNA"/>
</dbReference>
<keyword evidence="1" id="KW-0812">Transmembrane</keyword>
<evidence type="ECO:0000256" key="1">
    <source>
        <dbReference type="SAM" id="Phobius"/>
    </source>
</evidence>
<organism evidence="2">
    <name type="scientific">uncultured Nocardioides sp</name>
    <dbReference type="NCBI Taxonomy" id="198441"/>
    <lineage>
        <taxon>Bacteria</taxon>
        <taxon>Bacillati</taxon>
        <taxon>Actinomycetota</taxon>
        <taxon>Actinomycetes</taxon>
        <taxon>Propionibacteriales</taxon>
        <taxon>Nocardioidaceae</taxon>
        <taxon>Nocardioides</taxon>
        <taxon>environmental samples</taxon>
    </lineage>
</organism>
<feature type="transmembrane region" description="Helical" evidence="1">
    <location>
        <begin position="81"/>
        <end position="99"/>
    </location>
</feature>
<gene>
    <name evidence="2" type="ORF">AVDCRST_MAG32-3043</name>
</gene>
<protein>
    <recommendedName>
        <fullName evidence="3">Transmembrane protein</fullName>
    </recommendedName>
</protein>
<feature type="transmembrane region" description="Helical" evidence="1">
    <location>
        <begin position="19"/>
        <end position="37"/>
    </location>
</feature>
<feature type="transmembrane region" description="Helical" evidence="1">
    <location>
        <begin position="57"/>
        <end position="74"/>
    </location>
</feature>